<proteinExistence type="predicted"/>
<evidence type="ECO:0000313" key="1">
    <source>
        <dbReference type="EMBL" id="PWH85022.1"/>
    </source>
</evidence>
<dbReference type="Proteomes" id="UP000245370">
    <property type="component" value="Unassembled WGS sequence"/>
</dbReference>
<dbReference type="RefSeq" id="WP_109359985.1">
    <property type="nucleotide sequence ID" value="NZ_QFRJ01000009.1"/>
</dbReference>
<reference evidence="1 2" key="1">
    <citation type="submission" date="2018-05" db="EMBL/GenBank/DDBJ databases">
        <title>Brumimicrobium oceani sp. nov., isolated from coastal sediment.</title>
        <authorList>
            <person name="Kou Y."/>
        </authorList>
    </citation>
    <scope>NUCLEOTIDE SEQUENCE [LARGE SCALE GENOMIC DNA]</scope>
    <source>
        <strain evidence="1 2">C305</strain>
    </source>
</reference>
<sequence>MSEAQIFQDDLLNSLTNPNWKNESIEVAKSKAYNDGFKKGMNVKELALKNFFISNIEKATLISEEVYKKFNESGFICKQMILKAIDLKSFDVLCIIDKESYLSEARKIVYKSIREIKKANNSNEFFINFLMMPDGGEIDYSLIKSEGFTLKYEPKTR</sequence>
<protein>
    <submittedName>
        <fullName evidence="1">Uncharacterized protein</fullName>
    </submittedName>
</protein>
<dbReference type="OrthoDB" id="1440044at2"/>
<keyword evidence="2" id="KW-1185">Reference proteome</keyword>
<name>A0A2U2XB61_9FLAO</name>
<evidence type="ECO:0000313" key="2">
    <source>
        <dbReference type="Proteomes" id="UP000245370"/>
    </source>
</evidence>
<reference evidence="1 2" key="2">
    <citation type="submission" date="2018-05" db="EMBL/GenBank/DDBJ databases">
        <authorList>
            <person name="Lanie J.A."/>
            <person name="Ng W.-L."/>
            <person name="Kazmierczak K.M."/>
            <person name="Andrzejewski T.M."/>
            <person name="Davidsen T.M."/>
            <person name="Wayne K.J."/>
            <person name="Tettelin H."/>
            <person name="Glass J.I."/>
            <person name="Rusch D."/>
            <person name="Podicherti R."/>
            <person name="Tsui H.-C.T."/>
            <person name="Winkler M.E."/>
        </authorList>
    </citation>
    <scope>NUCLEOTIDE SEQUENCE [LARGE SCALE GENOMIC DNA]</scope>
    <source>
        <strain evidence="1 2">C305</strain>
    </source>
</reference>
<comment type="caution">
    <text evidence="1">The sequence shown here is derived from an EMBL/GenBank/DDBJ whole genome shotgun (WGS) entry which is preliminary data.</text>
</comment>
<accession>A0A2U2XB61</accession>
<dbReference type="AlphaFoldDB" id="A0A2U2XB61"/>
<dbReference type="EMBL" id="QFRJ01000009">
    <property type="protein sequence ID" value="PWH85022.1"/>
    <property type="molecule type" value="Genomic_DNA"/>
</dbReference>
<gene>
    <name evidence="1" type="ORF">DIT68_11670</name>
</gene>
<organism evidence="1 2">
    <name type="scientific">Brumimicrobium oceani</name>
    <dbReference type="NCBI Taxonomy" id="2100725"/>
    <lineage>
        <taxon>Bacteria</taxon>
        <taxon>Pseudomonadati</taxon>
        <taxon>Bacteroidota</taxon>
        <taxon>Flavobacteriia</taxon>
        <taxon>Flavobacteriales</taxon>
        <taxon>Crocinitomicaceae</taxon>
        <taxon>Brumimicrobium</taxon>
    </lineage>
</organism>